<dbReference type="InterPro" id="IPR023997">
    <property type="entry name" value="TonB-dep_OMP_SusC/RagA_CS"/>
</dbReference>
<keyword evidence="4" id="KW-1185">Reference proteome</keyword>
<dbReference type="SUPFAM" id="SSF49464">
    <property type="entry name" value="Carboxypeptidase regulatory domain-like"/>
    <property type="match status" value="1"/>
</dbReference>
<gene>
    <name evidence="3" type="ORF">U0035_21120</name>
</gene>
<comment type="subcellular location">
    <subcellularLocation>
        <location evidence="1">Cell outer membrane</location>
        <topology evidence="1">Multi-pass membrane protein</topology>
    </subcellularLocation>
</comment>
<dbReference type="PROSITE" id="PS52016">
    <property type="entry name" value="TONB_DEPENDENT_REC_3"/>
    <property type="match status" value="1"/>
</dbReference>
<protein>
    <submittedName>
        <fullName evidence="3">TonB-dependent receptor</fullName>
    </submittedName>
</protein>
<dbReference type="InterPro" id="IPR018247">
    <property type="entry name" value="EF_Hand_1_Ca_BS"/>
</dbReference>
<name>A0ABZ0W6L4_9BACT</name>
<evidence type="ECO:0000313" key="4">
    <source>
        <dbReference type="Proteomes" id="UP001325680"/>
    </source>
</evidence>
<dbReference type="InterPro" id="IPR012910">
    <property type="entry name" value="Plug_dom"/>
</dbReference>
<dbReference type="SUPFAM" id="SSF56935">
    <property type="entry name" value="Porins"/>
    <property type="match status" value="1"/>
</dbReference>
<keyword evidence="1" id="KW-0998">Cell outer membrane</keyword>
<dbReference type="Proteomes" id="UP001325680">
    <property type="component" value="Chromosome"/>
</dbReference>
<evidence type="ECO:0000313" key="3">
    <source>
        <dbReference type="EMBL" id="WQD38174.1"/>
    </source>
</evidence>
<dbReference type="EMBL" id="CP139960">
    <property type="protein sequence ID" value="WQD38174.1"/>
    <property type="molecule type" value="Genomic_DNA"/>
</dbReference>
<evidence type="ECO:0000259" key="2">
    <source>
        <dbReference type="Pfam" id="PF07715"/>
    </source>
</evidence>
<keyword evidence="1" id="KW-0472">Membrane</keyword>
<organism evidence="3 4">
    <name type="scientific">Niabella yanshanensis</name>
    <dbReference type="NCBI Taxonomy" id="577386"/>
    <lineage>
        <taxon>Bacteria</taxon>
        <taxon>Pseudomonadati</taxon>
        <taxon>Bacteroidota</taxon>
        <taxon>Chitinophagia</taxon>
        <taxon>Chitinophagales</taxon>
        <taxon>Chitinophagaceae</taxon>
        <taxon>Niabella</taxon>
    </lineage>
</organism>
<dbReference type="InterPro" id="IPR008969">
    <property type="entry name" value="CarboxyPept-like_regulatory"/>
</dbReference>
<feature type="domain" description="TonB-dependent receptor plug" evidence="2">
    <location>
        <begin position="122"/>
        <end position="227"/>
    </location>
</feature>
<dbReference type="PROSITE" id="PS00018">
    <property type="entry name" value="EF_HAND_1"/>
    <property type="match status" value="1"/>
</dbReference>
<keyword evidence="1" id="KW-0813">Transport</keyword>
<keyword evidence="1" id="KW-1134">Transmembrane beta strand</keyword>
<keyword evidence="1" id="KW-0812">Transmembrane</keyword>
<dbReference type="Gene3D" id="2.170.130.10">
    <property type="entry name" value="TonB-dependent receptor, plug domain"/>
    <property type="match status" value="1"/>
</dbReference>
<dbReference type="InterPro" id="IPR023996">
    <property type="entry name" value="TonB-dep_OMP_SusC/RagA"/>
</dbReference>
<dbReference type="InterPro" id="IPR037066">
    <property type="entry name" value="Plug_dom_sf"/>
</dbReference>
<dbReference type="Pfam" id="PF07715">
    <property type="entry name" value="Plug"/>
    <property type="match status" value="1"/>
</dbReference>
<keyword evidence="3" id="KW-0675">Receptor</keyword>
<reference evidence="3 4" key="1">
    <citation type="submission" date="2023-12" db="EMBL/GenBank/DDBJ databases">
        <title>Genome sequencing and assembly of bacterial species from a model synthetic community.</title>
        <authorList>
            <person name="Hogle S.L."/>
        </authorList>
    </citation>
    <scope>NUCLEOTIDE SEQUENCE [LARGE SCALE GENOMIC DNA]</scope>
    <source>
        <strain evidence="3 4">HAMBI_3031</strain>
    </source>
</reference>
<dbReference type="NCBIfam" id="TIGR04056">
    <property type="entry name" value="OMP_RagA_SusC"/>
    <property type="match status" value="1"/>
</dbReference>
<dbReference type="RefSeq" id="WP_114790913.1">
    <property type="nucleotide sequence ID" value="NZ_CP139960.1"/>
</dbReference>
<dbReference type="NCBIfam" id="TIGR04057">
    <property type="entry name" value="SusC_RagA_signa"/>
    <property type="match status" value="1"/>
</dbReference>
<comment type="similarity">
    <text evidence="1">Belongs to the TonB-dependent receptor family.</text>
</comment>
<accession>A0ABZ0W6L4</accession>
<sequence>MTKQTLLRVWAFLLLFNILVVPDLYAQQEITITGIVKDPLNAPMIGVSIENLRSKQAVISGENGVFSIQAAKSDSLIATFVGYKDYRWMFNDRIDIQIVMEATSNNMDGVVIVGFGQQKKISLVGAQSTVDMEDIKIPVANLSAALSGRIAGLIGVQRTGLPGSNGADLWIRGISTFGNNSSSPLVVVDGVIGRDINAFDPEDIASFSILKDASATAVYGIAGANGVILITTKKGRPTKPVLMFNYTQGFNSFTKLPELTDGITYMQLRNEAQIASGLLPEYSQAYIDSTIAGNQPYVFPNVDWMSTIFGKSSQNRRANFSARGGADNANYYVGLAYYEENSLLKLDELQSYNADARFRRINFTSNVNMNWTKSTKFELGIQGYVTNTNMPGTGPQDAFARVMQTNPVLYPVMYPGNLLPAVNQSTDAQPNPWGLITQRGYVNTASNQLYSNARITQDMGSIAKGLSATILYSFDVWNSHSISRTRDRSAYQIDRGNPYLPNGSLNLTLVQNGSDDLSYSRSNGANRRNYMEASVNYDRDIINDKNHITAMILYNQREDIGAFANDLTSSLPTRSRGLVGRATYAFDNRYFGEFNFGYNGSENFAPENRYGFFPSFGVGYVVSNEKFFEPFKEAITFLKLRYSNGVIGSGSGGRRFGFLTIVNGSASGFTFGNGNGNVSYGGTAISEYGSMVRWSEVHKQNFGVEIKTLNNKISLTADFFNDKRTGIFLQRSVLPDYIGINSNPYGNLGSMTNKGFDFTFETTPLTIGQTYWDFRANVTYNRDMIIENDQPRQPFPYMERRGFSSLSRYGYVALGLFESEEDIKNSPIQRTGAVRVGDIKYKDINGDGVVDANDVTRIGNGDVPNLIFGASFNVTWKQFYLGAFFQGTDGADRMLGGDGILPFNNSTGPERSNLFALAADRWSPENPNQNAFYPRLGYGNVVNQNNSVASTWWVKDMDFVRLKTIDLGYNFHKGFLSNLGLKNGRIYLQGVNIFYWSKFKLWDPELNTNNGASYPNIRTVSVGIQANF</sequence>
<dbReference type="InterPro" id="IPR039426">
    <property type="entry name" value="TonB-dep_rcpt-like"/>
</dbReference>
<proteinExistence type="inferred from homology"/>
<evidence type="ECO:0000256" key="1">
    <source>
        <dbReference type="PROSITE-ProRule" id="PRU01360"/>
    </source>
</evidence>